<sequence>MKRLGLIIIVLATFAGSTLAQNSQRTKVQGNTEINATTKKHDCGCRWRQQRRKKIVSASFKVTQRATPELTSLRATSLQWPLGETKKACTNIGGVVSNECK</sequence>
<reference evidence="2" key="1">
    <citation type="submission" date="2019-03" db="EMBL/GenBank/DDBJ databases">
        <title>Metabolic reconstructions from genomes of highly enriched 'Candidatus Accumulibacter' and 'Candidatus Competibacter' bioreactor populations.</title>
        <authorList>
            <person name="Annavajhala M.K."/>
            <person name="Welles L."/>
            <person name="Abbas B."/>
            <person name="Sorokin D."/>
            <person name="Park H."/>
            <person name="Van Loosdrecht M."/>
            <person name="Chandran K."/>
        </authorList>
    </citation>
    <scope>NUCLEOTIDE SEQUENCE</scope>
    <source>
        <strain evidence="2">SBR_L</strain>
    </source>
</reference>
<protein>
    <submittedName>
        <fullName evidence="2">Uncharacterized protein</fullName>
    </submittedName>
</protein>
<gene>
    <name evidence="2" type="ORF">E4Q08_05980</name>
</gene>
<evidence type="ECO:0000256" key="1">
    <source>
        <dbReference type="SAM" id="SignalP"/>
    </source>
</evidence>
<feature type="signal peptide" evidence="1">
    <location>
        <begin position="1"/>
        <end position="20"/>
    </location>
</feature>
<name>A0ABX1T5B5_9PROT</name>
<dbReference type="RefSeq" id="WP_169069704.1">
    <property type="nucleotide sequence ID" value="NZ_SPMX01000012.1"/>
</dbReference>
<organism evidence="2 3">
    <name type="scientific">Candidatus Accumulibacter contiguus</name>
    <dbReference type="NCBI Taxonomy" id="2954381"/>
    <lineage>
        <taxon>Bacteria</taxon>
        <taxon>Pseudomonadati</taxon>
        <taxon>Pseudomonadota</taxon>
        <taxon>Betaproteobacteria</taxon>
        <taxon>Candidatus Accumulibacter</taxon>
    </lineage>
</organism>
<dbReference type="EMBL" id="SPMX01000012">
    <property type="protein sequence ID" value="NMQ04840.1"/>
    <property type="molecule type" value="Genomic_DNA"/>
</dbReference>
<evidence type="ECO:0000313" key="3">
    <source>
        <dbReference type="Proteomes" id="UP000886469"/>
    </source>
</evidence>
<proteinExistence type="predicted"/>
<comment type="caution">
    <text evidence="2">The sequence shown here is derived from an EMBL/GenBank/DDBJ whole genome shotgun (WGS) entry which is preliminary data.</text>
</comment>
<accession>A0ABX1T5B5</accession>
<keyword evidence="3" id="KW-1185">Reference proteome</keyword>
<dbReference type="Proteomes" id="UP000886469">
    <property type="component" value="Unassembled WGS sequence"/>
</dbReference>
<evidence type="ECO:0000313" key="2">
    <source>
        <dbReference type="EMBL" id="NMQ04840.1"/>
    </source>
</evidence>
<keyword evidence="1" id="KW-0732">Signal</keyword>
<feature type="chain" id="PRO_5046207245" evidence="1">
    <location>
        <begin position="21"/>
        <end position="101"/>
    </location>
</feature>